<sequence>MELKIDSEDLEQMLLKIEDSFDIRFETNELAHVRTYGEFCDAIKGKISLDHSEDCTTQQAFYKLREAITKSTETEKKEITPTTELAEIFPKKTRKNQIKTLEMNLGFKLSILRPPHFVTGFLAILLLASFIVLFIDWPYGLIGLGLSIGGFRISNKLGNELDVNTVRDLSEKMTREYYVKSRRNSKTMNKNEFDEILEDWFVNFLGVRKSELTREARLF</sequence>
<evidence type="ECO:0000256" key="1">
    <source>
        <dbReference type="SAM" id="Phobius"/>
    </source>
</evidence>
<dbReference type="Proteomes" id="UP000298616">
    <property type="component" value="Chromosome"/>
</dbReference>
<dbReference type="RefSeq" id="WP_137092430.1">
    <property type="nucleotide sequence ID" value="NZ_CP028923.1"/>
</dbReference>
<accession>A0A4D7KBL2</accession>
<evidence type="ECO:0000313" key="3">
    <source>
        <dbReference type="Proteomes" id="UP000298616"/>
    </source>
</evidence>
<reference evidence="2 3" key="1">
    <citation type="submission" date="2018-04" db="EMBL/GenBank/DDBJ databases">
        <title>Complete genome uncultured novel isolate.</title>
        <authorList>
            <person name="Merlino G."/>
        </authorList>
    </citation>
    <scope>NUCLEOTIDE SEQUENCE [LARGE SCALE GENOMIC DNA]</scope>
    <source>
        <strain evidence="3">R1DC9</strain>
    </source>
</reference>
<dbReference type="KEGG" id="fpf:DCC35_19910"/>
<keyword evidence="1" id="KW-1133">Transmembrane helix</keyword>
<organism evidence="2 3">
    <name type="scientific">Mangrovivirga cuniculi</name>
    <dbReference type="NCBI Taxonomy" id="2715131"/>
    <lineage>
        <taxon>Bacteria</taxon>
        <taxon>Pseudomonadati</taxon>
        <taxon>Bacteroidota</taxon>
        <taxon>Cytophagia</taxon>
        <taxon>Cytophagales</taxon>
        <taxon>Mangrovivirgaceae</taxon>
        <taxon>Mangrovivirga</taxon>
    </lineage>
</organism>
<keyword evidence="1" id="KW-0472">Membrane</keyword>
<dbReference type="AlphaFoldDB" id="A0A4D7KBL2"/>
<dbReference type="EMBL" id="CP028923">
    <property type="protein sequence ID" value="QCK16838.1"/>
    <property type="molecule type" value="Genomic_DNA"/>
</dbReference>
<keyword evidence="1" id="KW-0812">Transmembrane</keyword>
<name>A0A4D7KBL2_9BACT</name>
<dbReference type="SUPFAM" id="SSF47336">
    <property type="entry name" value="ACP-like"/>
    <property type="match status" value="1"/>
</dbReference>
<keyword evidence="3" id="KW-1185">Reference proteome</keyword>
<dbReference type="OrthoDB" id="668798at2"/>
<dbReference type="Gene3D" id="1.10.1200.10">
    <property type="entry name" value="ACP-like"/>
    <property type="match status" value="1"/>
</dbReference>
<protein>
    <submittedName>
        <fullName evidence="2">Uncharacterized protein</fullName>
    </submittedName>
</protein>
<proteinExistence type="predicted"/>
<evidence type="ECO:0000313" key="2">
    <source>
        <dbReference type="EMBL" id="QCK16838.1"/>
    </source>
</evidence>
<dbReference type="InterPro" id="IPR036736">
    <property type="entry name" value="ACP-like_sf"/>
</dbReference>
<gene>
    <name evidence="2" type="ORF">DCC35_19910</name>
</gene>
<feature type="transmembrane region" description="Helical" evidence="1">
    <location>
        <begin position="117"/>
        <end position="135"/>
    </location>
</feature>